<sequence length="51" mass="5627">VAAVFSKRKGRARSTLPSSSSSSGTTSSEDESEVEDKLVKRRRDRSVSKRK</sequence>
<dbReference type="Proteomes" id="UP000789396">
    <property type="component" value="Unassembled WGS sequence"/>
</dbReference>
<feature type="compositionally biased region" description="Low complexity" evidence="1">
    <location>
        <begin position="14"/>
        <end position="27"/>
    </location>
</feature>
<organism evidence="2 3">
    <name type="scientific">Racocetra fulgida</name>
    <dbReference type="NCBI Taxonomy" id="60492"/>
    <lineage>
        <taxon>Eukaryota</taxon>
        <taxon>Fungi</taxon>
        <taxon>Fungi incertae sedis</taxon>
        <taxon>Mucoromycota</taxon>
        <taxon>Glomeromycotina</taxon>
        <taxon>Glomeromycetes</taxon>
        <taxon>Diversisporales</taxon>
        <taxon>Gigasporaceae</taxon>
        <taxon>Racocetra</taxon>
    </lineage>
</organism>
<reference evidence="2" key="1">
    <citation type="submission" date="2021-06" db="EMBL/GenBank/DDBJ databases">
        <authorList>
            <person name="Kallberg Y."/>
            <person name="Tangrot J."/>
            <person name="Rosling A."/>
        </authorList>
    </citation>
    <scope>NUCLEOTIDE SEQUENCE</scope>
    <source>
        <strain evidence="2">IN212</strain>
    </source>
</reference>
<proteinExistence type="predicted"/>
<evidence type="ECO:0000313" key="3">
    <source>
        <dbReference type="Proteomes" id="UP000789396"/>
    </source>
</evidence>
<feature type="non-terminal residue" evidence="2">
    <location>
        <position position="1"/>
    </location>
</feature>
<protein>
    <submittedName>
        <fullName evidence="2">5868_t:CDS:1</fullName>
    </submittedName>
</protein>
<dbReference type="EMBL" id="CAJVPZ010092466">
    <property type="protein sequence ID" value="CAG8816194.1"/>
    <property type="molecule type" value="Genomic_DNA"/>
</dbReference>
<feature type="region of interest" description="Disordered" evidence="1">
    <location>
        <begin position="1"/>
        <end position="51"/>
    </location>
</feature>
<keyword evidence="3" id="KW-1185">Reference proteome</keyword>
<name>A0A9N9K960_9GLOM</name>
<feature type="non-terminal residue" evidence="2">
    <location>
        <position position="51"/>
    </location>
</feature>
<comment type="caution">
    <text evidence="2">The sequence shown here is derived from an EMBL/GenBank/DDBJ whole genome shotgun (WGS) entry which is preliminary data.</text>
</comment>
<evidence type="ECO:0000256" key="1">
    <source>
        <dbReference type="SAM" id="MobiDB-lite"/>
    </source>
</evidence>
<gene>
    <name evidence="2" type="ORF">RFULGI_LOCUS19244</name>
</gene>
<feature type="compositionally biased region" description="Basic residues" evidence="1">
    <location>
        <begin position="1"/>
        <end position="12"/>
    </location>
</feature>
<evidence type="ECO:0000313" key="2">
    <source>
        <dbReference type="EMBL" id="CAG8816194.1"/>
    </source>
</evidence>
<feature type="compositionally biased region" description="Basic residues" evidence="1">
    <location>
        <begin position="39"/>
        <end position="51"/>
    </location>
</feature>
<dbReference type="AlphaFoldDB" id="A0A9N9K960"/>
<accession>A0A9N9K960</accession>